<organism evidence="2 4">
    <name type="scientific">Puccinia coronata f. sp. avenae</name>
    <dbReference type="NCBI Taxonomy" id="200324"/>
    <lineage>
        <taxon>Eukaryota</taxon>
        <taxon>Fungi</taxon>
        <taxon>Dikarya</taxon>
        <taxon>Basidiomycota</taxon>
        <taxon>Pucciniomycotina</taxon>
        <taxon>Pucciniomycetes</taxon>
        <taxon>Pucciniales</taxon>
        <taxon>Pucciniaceae</taxon>
        <taxon>Puccinia</taxon>
    </lineage>
</organism>
<accession>A0A2N5TKL5</accession>
<name>A0A2N5TKL5_9BASI</name>
<evidence type="ECO:0000313" key="4">
    <source>
        <dbReference type="Proteomes" id="UP000235388"/>
    </source>
</evidence>
<dbReference type="EMBL" id="PGCJ01000567">
    <property type="protein sequence ID" value="PLW26052.1"/>
    <property type="molecule type" value="Genomic_DNA"/>
</dbReference>
<protein>
    <submittedName>
        <fullName evidence="2">Uncharacterized protein</fullName>
    </submittedName>
</protein>
<proteinExistence type="predicted"/>
<keyword evidence="4" id="KW-1185">Reference proteome</keyword>
<dbReference type="EMBL" id="PGCI01000165">
    <property type="protein sequence ID" value="PLW36123.1"/>
    <property type="molecule type" value="Genomic_DNA"/>
</dbReference>
<sequence>MLRVAAPRRLVGGDLPQPGPWCTRLHIAPLSNQLSDKTRNSHSDRLNSDPTSQSVIVIHSKQQEQDSLSSRFTLLDHIS</sequence>
<evidence type="ECO:0000313" key="5">
    <source>
        <dbReference type="Proteomes" id="UP000235392"/>
    </source>
</evidence>
<evidence type="ECO:0000313" key="3">
    <source>
        <dbReference type="EMBL" id="PLW36123.1"/>
    </source>
</evidence>
<feature type="compositionally biased region" description="Basic and acidic residues" evidence="1">
    <location>
        <begin position="36"/>
        <end position="47"/>
    </location>
</feature>
<evidence type="ECO:0000313" key="2">
    <source>
        <dbReference type="EMBL" id="PLW26052.1"/>
    </source>
</evidence>
<reference evidence="4 5" key="1">
    <citation type="submission" date="2017-11" db="EMBL/GenBank/DDBJ databases">
        <title>De novo assembly and phasing of dikaryotic genomes from two isolates of Puccinia coronata f. sp. avenae, the causal agent of oat crown rust.</title>
        <authorList>
            <person name="Miller M.E."/>
            <person name="Zhang Y."/>
            <person name="Omidvar V."/>
            <person name="Sperschneider J."/>
            <person name="Schwessinger B."/>
            <person name="Raley C."/>
            <person name="Palmer J.M."/>
            <person name="Garnica D."/>
            <person name="Upadhyaya N."/>
            <person name="Rathjen J."/>
            <person name="Taylor J.M."/>
            <person name="Park R.F."/>
            <person name="Dodds P.N."/>
            <person name="Hirsch C.D."/>
            <person name="Kianian S.F."/>
            <person name="Figueroa M."/>
        </authorList>
    </citation>
    <scope>NUCLEOTIDE SEQUENCE [LARGE SCALE GENOMIC DNA]</scope>
    <source>
        <strain evidence="2">12NC29</strain>
        <strain evidence="3">12SD80</strain>
    </source>
</reference>
<dbReference type="Proteomes" id="UP000235392">
    <property type="component" value="Unassembled WGS sequence"/>
</dbReference>
<evidence type="ECO:0000256" key="1">
    <source>
        <dbReference type="SAM" id="MobiDB-lite"/>
    </source>
</evidence>
<dbReference type="Proteomes" id="UP000235388">
    <property type="component" value="Unassembled WGS sequence"/>
</dbReference>
<gene>
    <name evidence="2" type="ORF">PCANC_24877</name>
    <name evidence="3" type="ORF">PCASD_11658</name>
</gene>
<dbReference type="AlphaFoldDB" id="A0A2N5TKL5"/>
<feature type="region of interest" description="Disordered" evidence="1">
    <location>
        <begin position="32"/>
        <end position="52"/>
    </location>
</feature>
<comment type="caution">
    <text evidence="2">The sequence shown here is derived from an EMBL/GenBank/DDBJ whole genome shotgun (WGS) entry which is preliminary data.</text>
</comment>